<evidence type="ECO:0000313" key="3">
    <source>
        <dbReference type="Proteomes" id="UP001595907"/>
    </source>
</evidence>
<gene>
    <name evidence="2" type="ORF">ACFOWM_02185</name>
</gene>
<dbReference type="RefSeq" id="WP_379706466.1">
    <property type="nucleotide sequence ID" value="NZ_JBHSCZ010000001.1"/>
</dbReference>
<sequence length="114" mass="12328">MKFFISIILVAIGSFAACLILPWWSIAIVAFLIAVFIPQTPSKSFIAGFLGAFLLWAGLSFYISSLNEHLFAHKISMLLIKVDNPFLLIIITGIIGGLVAGLGSLTGSFIKLKK</sequence>
<keyword evidence="1" id="KW-0472">Membrane</keyword>
<comment type="caution">
    <text evidence="2">The sequence shown here is derived from an EMBL/GenBank/DDBJ whole genome shotgun (WGS) entry which is preliminary data.</text>
</comment>
<feature type="transmembrane region" description="Helical" evidence="1">
    <location>
        <begin position="44"/>
        <end position="66"/>
    </location>
</feature>
<keyword evidence="3" id="KW-1185">Reference proteome</keyword>
<proteinExistence type="predicted"/>
<dbReference type="Proteomes" id="UP001595907">
    <property type="component" value="Unassembled WGS sequence"/>
</dbReference>
<organism evidence="2 3">
    <name type="scientific">Ferruginibacter yonginensis</name>
    <dbReference type="NCBI Taxonomy" id="1310416"/>
    <lineage>
        <taxon>Bacteria</taxon>
        <taxon>Pseudomonadati</taxon>
        <taxon>Bacteroidota</taxon>
        <taxon>Chitinophagia</taxon>
        <taxon>Chitinophagales</taxon>
        <taxon>Chitinophagaceae</taxon>
        <taxon>Ferruginibacter</taxon>
    </lineage>
</organism>
<feature type="transmembrane region" description="Helical" evidence="1">
    <location>
        <begin position="86"/>
        <end position="110"/>
    </location>
</feature>
<protein>
    <submittedName>
        <fullName evidence="2">Uncharacterized protein</fullName>
    </submittedName>
</protein>
<evidence type="ECO:0000313" key="2">
    <source>
        <dbReference type="EMBL" id="MFC4261675.1"/>
    </source>
</evidence>
<keyword evidence="1" id="KW-1133">Transmembrane helix</keyword>
<feature type="transmembrane region" description="Helical" evidence="1">
    <location>
        <begin position="6"/>
        <end position="37"/>
    </location>
</feature>
<dbReference type="EMBL" id="JBHSCZ010000001">
    <property type="protein sequence ID" value="MFC4261675.1"/>
    <property type="molecule type" value="Genomic_DNA"/>
</dbReference>
<keyword evidence="1" id="KW-0812">Transmembrane</keyword>
<reference evidence="3" key="1">
    <citation type="journal article" date="2019" name="Int. J. Syst. Evol. Microbiol.">
        <title>The Global Catalogue of Microorganisms (GCM) 10K type strain sequencing project: providing services to taxonomists for standard genome sequencing and annotation.</title>
        <authorList>
            <consortium name="The Broad Institute Genomics Platform"/>
            <consortium name="The Broad Institute Genome Sequencing Center for Infectious Disease"/>
            <person name="Wu L."/>
            <person name="Ma J."/>
        </authorList>
    </citation>
    <scope>NUCLEOTIDE SEQUENCE [LARGE SCALE GENOMIC DNA]</scope>
    <source>
        <strain evidence="3">CECT 8289</strain>
    </source>
</reference>
<dbReference type="PROSITE" id="PS51257">
    <property type="entry name" value="PROKAR_LIPOPROTEIN"/>
    <property type="match status" value="1"/>
</dbReference>
<accession>A0ABV8QMZ6</accession>
<evidence type="ECO:0000256" key="1">
    <source>
        <dbReference type="SAM" id="Phobius"/>
    </source>
</evidence>
<name>A0ABV8QMZ6_9BACT</name>